<dbReference type="EMBL" id="FOIE01000005">
    <property type="protein sequence ID" value="SET47130.1"/>
    <property type="molecule type" value="Genomic_DNA"/>
</dbReference>
<evidence type="ECO:0000256" key="5">
    <source>
        <dbReference type="ARBA" id="ARBA00022840"/>
    </source>
</evidence>
<dbReference type="GO" id="GO:0140662">
    <property type="term" value="F:ATP-dependent protein folding chaperone"/>
    <property type="evidence" value="ECO:0007669"/>
    <property type="project" value="InterPro"/>
</dbReference>
<evidence type="ECO:0000256" key="9">
    <source>
        <dbReference type="HAMAP-Rule" id="MF_00600"/>
    </source>
</evidence>
<dbReference type="GO" id="GO:0042603">
    <property type="term" value="C:capsule"/>
    <property type="evidence" value="ECO:0007669"/>
    <property type="project" value="UniProtKB-SubCell"/>
</dbReference>
<dbReference type="OrthoDB" id="9766614at2"/>
<dbReference type="GO" id="GO:0005737">
    <property type="term" value="C:cytoplasm"/>
    <property type="evidence" value="ECO:0007669"/>
    <property type="project" value="UniProtKB-SubCell"/>
</dbReference>
<dbReference type="PRINTS" id="PR00298">
    <property type="entry name" value="CHAPERONIN60"/>
</dbReference>
<keyword evidence="4 9" id="KW-0547">Nucleotide-binding</keyword>
<dbReference type="AlphaFoldDB" id="A0A1I0ERD4"/>
<dbReference type="SUPFAM" id="SSF52029">
    <property type="entry name" value="GroEL apical domain-like"/>
    <property type="match status" value="1"/>
</dbReference>
<evidence type="ECO:0000313" key="14">
    <source>
        <dbReference type="EMBL" id="SET47130.1"/>
    </source>
</evidence>
<comment type="similarity">
    <text evidence="3 9 10">Belongs to the chaperonin (HSP60) family.</text>
</comment>
<dbReference type="GO" id="GO:0009408">
    <property type="term" value="P:response to heat"/>
    <property type="evidence" value="ECO:0007669"/>
    <property type="project" value="UniProtKB-ARBA"/>
</dbReference>
<feature type="compositionally biased region" description="Pro residues" evidence="12">
    <location>
        <begin position="579"/>
        <end position="590"/>
    </location>
</feature>
<dbReference type="GO" id="GO:0051082">
    <property type="term" value="F:unfolded protein binding"/>
    <property type="evidence" value="ECO:0007669"/>
    <property type="project" value="UniProtKB-UniRule"/>
</dbReference>
<dbReference type="Gene3D" id="1.10.560.10">
    <property type="entry name" value="GroEL-like equatorial domain"/>
    <property type="match status" value="1"/>
</dbReference>
<keyword evidence="6 9" id="KW-0143">Chaperone</keyword>
<feature type="domain" description="CHAT" evidence="13">
    <location>
        <begin position="806"/>
        <end position="1053"/>
    </location>
</feature>
<dbReference type="InterPro" id="IPR027409">
    <property type="entry name" value="GroEL-like_apical_dom_sf"/>
</dbReference>
<evidence type="ECO:0000256" key="4">
    <source>
        <dbReference type="ARBA" id="ARBA00022741"/>
    </source>
</evidence>
<dbReference type="GO" id="GO:0009986">
    <property type="term" value="C:cell surface"/>
    <property type="evidence" value="ECO:0007669"/>
    <property type="project" value="UniProtKB-SubCell"/>
</dbReference>
<name>A0A1I0ERD4_9ACTN</name>
<keyword evidence="5 9" id="KW-0067">ATP-binding</keyword>
<evidence type="ECO:0000256" key="2">
    <source>
        <dbReference type="ARBA" id="ARBA00004241"/>
    </source>
</evidence>
<comment type="caution">
    <text evidence="9">Lacks conserved residue(s) required for the propagation of feature annotation.</text>
</comment>
<dbReference type="NCBIfam" id="NF009488">
    <property type="entry name" value="PRK12850.1"/>
    <property type="match status" value="1"/>
</dbReference>
<dbReference type="Pfam" id="PF00118">
    <property type="entry name" value="Cpn60_TCP1"/>
    <property type="match status" value="1"/>
</dbReference>
<gene>
    <name evidence="9" type="primary">groEL</name>
    <name evidence="9" type="synonym">groL</name>
    <name evidence="14" type="ORF">SAMN04488546_2501</name>
</gene>
<dbReference type="InterPro" id="IPR027410">
    <property type="entry name" value="TCP-1-like_intermed_sf"/>
</dbReference>
<feature type="compositionally biased region" description="Polar residues" evidence="12">
    <location>
        <begin position="558"/>
        <end position="575"/>
    </location>
</feature>
<dbReference type="PANTHER" id="PTHR45633">
    <property type="entry name" value="60 KDA HEAT SHOCK PROTEIN, MITOCHONDRIAL"/>
    <property type="match status" value="1"/>
</dbReference>
<evidence type="ECO:0000256" key="11">
    <source>
        <dbReference type="RuleBase" id="RU000419"/>
    </source>
</evidence>
<evidence type="ECO:0000259" key="13">
    <source>
        <dbReference type="Pfam" id="PF12770"/>
    </source>
</evidence>
<dbReference type="Proteomes" id="UP000198507">
    <property type="component" value="Unassembled WGS sequence"/>
</dbReference>
<feature type="compositionally biased region" description="Basic and acidic residues" evidence="12">
    <location>
        <begin position="543"/>
        <end position="552"/>
    </location>
</feature>
<dbReference type="InterPro" id="IPR018370">
    <property type="entry name" value="Chaperonin_Cpn60_CS"/>
</dbReference>
<sequence>MAKIIKFDEDARRALERGVDKLADAVKVTLGPRGRNVVLDKKFGAPTITNDGVTIAREVELEDPYENLGAQLAKDVATKTNDVAGDGTTTATVLAQALVHEGLRNVAAGANPMGLGRGMRAAVDAVHAALDAIAIPVADQDGIAGVATVSAQDAEIGTLIGEAMETVGKDGVITVEESNTLSTELDVTEGVQFDKGYLSPYFVTDTEAMEAVLEDALVLLVQGKVGALADLLPLLEKVLSSGGRPLLIVAEDVEGEALSTLVVNSIRKTIKVIAVKSPYFGHQRMAFMTDLAIVTGGQVVSEDVGLKLDSVGPEMLGTARRVVVTKDETTILDGGGTGEAIADRVAQIRREIEATDSDWDREKLQERLAKLAGGIGVIRVGAATEVEMKEKKHRIEDAIAATRAAVEEGVVPGGGSALVHAAAAIDALDLAGDELTGARAVRTALDAPLVRIAENAGFEGRVVVSKVREAGVGTGFNAATGEYGDLAAQGVIDPVKVTKAALGNAASIAAMILATDYTVMEPASEADVLVGAVERIESEHAEIARRQSRSRDLGLTSRPGSSEESASQAGQHSTKSPISSPPARRPPEPPGSSGGDHVPRRHLAVDLPQRAPVGGRFSLLVRVTLSRPTHGTSSAMRSVDIPLEGRIITITVSAPELTPEGNLDQDLLVPNAEDTDPIRFGFMASRSGLHSVVVRAFAGGTLVGELAVQISVEAGAVIEEGRTRLVEVDALAAEPGEVTLQVGLTEDNRYSFQLIGEALYPVTLTRRLAGDPTHVVGALVAELRDMAARRSTFANPRLIRNRLENLGAELWATAVPEAVREQFWAQVDNIKSLTIVSDRDAVPWELLFAVDGSNDLGFLVERFPVVRRVYGQRRARNLSLQSAAYIVPAGSPSDALEEVRTVRAHLGEDVTDLGTVQRLDQMLHLLESSPGLLHFACHNQFSSSDGSVLNMGDGPFRPSDLAKAVQKRGLADAHPLVFFNACRTAGEISGLFQTMGWAKQFIGAGAGAFIGSHWAVRSNSARGFADAFYQAFYKDGLALGSASLKARQDVIGDGGDPTWLAYTIYGNPAATRG</sequence>
<proteinExistence type="inferred from homology"/>
<keyword evidence="7 9" id="KW-0413">Isomerase</keyword>
<dbReference type="SUPFAM" id="SSF48592">
    <property type="entry name" value="GroEL equatorial domain-like"/>
    <property type="match status" value="1"/>
</dbReference>
<dbReference type="InterPro" id="IPR002423">
    <property type="entry name" value="Cpn60/GroEL/TCP-1"/>
</dbReference>
<evidence type="ECO:0000256" key="7">
    <source>
        <dbReference type="ARBA" id="ARBA00023235"/>
    </source>
</evidence>
<dbReference type="Gene3D" id="3.30.260.10">
    <property type="entry name" value="TCP-1-like chaperonin intermediate domain"/>
    <property type="match status" value="1"/>
</dbReference>
<dbReference type="FunFam" id="3.50.7.10:FF:000001">
    <property type="entry name" value="60 kDa chaperonin"/>
    <property type="match status" value="1"/>
</dbReference>
<feature type="binding site" evidence="9">
    <location>
        <begin position="477"/>
        <end position="479"/>
    </location>
    <ligand>
        <name>ATP</name>
        <dbReference type="ChEBI" id="CHEBI:30616"/>
    </ligand>
</feature>
<feature type="binding site" evidence="9">
    <location>
        <position position="493"/>
    </location>
    <ligand>
        <name>ATP</name>
        <dbReference type="ChEBI" id="CHEBI:30616"/>
    </ligand>
</feature>
<dbReference type="CDD" id="cd03344">
    <property type="entry name" value="GroEL"/>
    <property type="match status" value="1"/>
</dbReference>
<evidence type="ECO:0000313" key="15">
    <source>
        <dbReference type="Proteomes" id="UP000198507"/>
    </source>
</evidence>
<dbReference type="GO" id="GO:0016853">
    <property type="term" value="F:isomerase activity"/>
    <property type="evidence" value="ECO:0007669"/>
    <property type="project" value="UniProtKB-KW"/>
</dbReference>
<dbReference type="GO" id="GO:0042026">
    <property type="term" value="P:protein refolding"/>
    <property type="evidence" value="ECO:0007669"/>
    <property type="project" value="UniProtKB-UniRule"/>
</dbReference>
<dbReference type="RefSeq" id="WP_091444496.1">
    <property type="nucleotide sequence ID" value="NZ_FOIE01000005.1"/>
</dbReference>
<feature type="binding site" evidence="9">
    <location>
        <begin position="29"/>
        <end position="32"/>
    </location>
    <ligand>
        <name>ATP</name>
        <dbReference type="ChEBI" id="CHEBI:30616"/>
    </ligand>
</feature>
<evidence type="ECO:0000256" key="12">
    <source>
        <dbReference type="SAM" id="MobiDB-lite"/>
    </source>
</evidence>
<dbReference type="Gene3D" id="3.50.7.10">
    <property type="entry name" value="GroEL"/>
    <property type="match status" value="1"/>
</dbReference>
<feature type="region of interest" description="Disordered" evidence="12">
    <location>
        <begin position="543"/>
        <end position="600"/>
    </location>
</feature>
<evidence type="ECO:0000256" key="3">
    <source>
        <dbReference type="ARBA" id="ARBA00006607"/>
    </source>
</evidence>
<dbReference type="NCBIfam" id="TIGR02348">
    <property type="entry name" value="GroEL"/>
    <property type="match status" value="1"/>
</dbReference>
<feature type="binding site" evidence="9">
    <location>
        <begin position="86"/>
        <end position="90"/>
    </location>
    <ligand>
        <name>ATP</name>
        <dbReference type="ChEBI" id="CHEBI:30616"/>
    </ligand>
</feature>
<protein>
    <recommendedName>
        <fullName evidence="9">Chaperonin GroEL</fullName>
        <ecNumber evidence="9">5.6.1.7</ecNumber>
    </recommendedName>
    <alternativeName>
        <fullName evidence="9">60 kDa chaperonin</fullName>
    </alternativeName>
    <alternativeName>
        <fullName evidence="9">Chaperonin-60</fullName>
        <shortName evidence="9">Cpn60</shortName>
    </alternativeName>
</protein>
<evidence type="ECO:0000256" key="1">
    <source>
        <dbReference type="ARBA" id="ARBA00004191"/>
    </source>
</evidence>
<dbReference type="InterPro" id="IPR024983">
    <property type="entry name" value="CHAT_dom"/>
</dbReference>
<dbReference type="EC" id="5.6.1.7" evidence="9"/>
<evidence type="ECO:0000256" key="10">
    <source>
        <dbReference type="RuleBase" id="RU000418"/>
    </source>
</evidence>
<comment type="subcellular location">
    <subcellularLocation>
        <location evidence="2">Cell surface</location>
    </subcellularLocation>
    <subcellularLocation>
        <location evidence="9">Cytoplasm</location>
    </subcellularLocation>
    <subcellularLocation>
        <location evidence="8">Secreted</location>
        <location evidence="8">Capsule</location>
    </subcellularLocation>
    <subcellularLocation>
        <location evidence="1">Secreted</location>
        <location evidence="1">Cell wall</location>
    </subcellularLocation>
</comment>
<evidence type="ECO:0000256" key="6">
    <source>
        <dbReference type="ARBA" id="ARBA00023186"/>
    </source>
</evidence>
<dbReference type="HAMAP" id="MF_00600">
    <property type="entry name" value="CH60"/>
    <property type="match status" value="1"/>
</dbReference>
<dbReference type="NCBIfam" id="NF009489">
    <property type="entry name" value="PRK12851.1"/>
    <property type="match status" value="1"/>
</dbReference>
<feature type="binding site" evidence="9">
    <location>
        <position position="414"/>
    </location>
    <ligand>
        <name>ATP</name>
        <dbReference type="ChEBI" id="CHEBI:30616"/>
    </ligand>
</feature>
<reference evidence="15" key="1">
    <citation type="submission" date="2016-10" db="EMBL/GenBank/DDBJ databases">
        <authorList>
            <person name="Varghese N."/>
            <person name="Submissions S."/>
        </authorList>
    </citation>
    <scope>NUCLEOTIDE SEQUENCE [LARGE SCALE GENOMIC DNA]</scope>
    <source>
        <strain evidence="15">DSM 44209</strain>
    </source>
</reference>
<dbReference type="InterPro" id="IPR001844">
    <property type="entry name" value="Cpn60/GroEL"/>
</dbReference>
<organism evidence="14 15">
    <name type="scientific">Geodermatophilus poikilotrophus</name>
    <dbReference type="NCBI Taxonomy" id="1333667"/>
    <lineage>
        <taxon>Bacteria</taxon>
        <taxon>Bacillati</taxon>
        <taxon>Actinomycetota</taxon>
        <taxon>Actinomycetes</taxon>
        <taxon>Geodermatophilales</taxon>
        <taxon>Geodermatophilaceae</taxon>
        <taxon>Geodermatophilus</taxon>
    </lineage>
</organism>
<dbReference type="SUPFAM" id="SSF54849">
    <property type="entry name" value="GroEL-intermediate domain like"/>
    <property type="match status" value="1"/>
</dbReference>
<dbReference type="PROSITE" id="PS00296">
    <property type="entry name" value="CHAPERONINS_CPN60"/>
    <property type="match status" value="1"/>
</dbReference>
<comment type="subunit">
    <text evidence="9 11">Forms a cylinder of 14 subunits composed of two heptameric rings stacked back-to-back. Interacts with the co-chaperonin GroES.</text>
</comment>
<keyword evidence="9" id="KW-0963">Cytoplasm</keyword>
<dbReference type="NCBIfam" id="NF000592">
    <property type="entry name" value="PRK00013.1"/>
    <property type="match status" value="1"/>
</dbReference>
<keyword evidence="15" id="KW-1185">Reference proteome</keyword>
<evidence type="ECO:0000256" key="8">
    <source>
        <dbReference type="ARBA" id="ARBA00025702"/>
    </source>
</evidence>
<comment type="function">
    <text evidence="9 11">Together with its co-chaperonin GroES, plays an essential role in assisting protein folding. The GroEL-GroES system forms a nano-cage that allows encapsulation of the non-native substrate proteins and provides a physical environment optimized to promote and accelerate protein folding.</text>
</comment>
<dbReference type="NCBIfam" id="NF009487">
    <property type="entry name" value="PRK12849.1"/>
    <property type="match status" value="1"/>
</dbReference>
<dbReference type="InterPro" id="IPR027413">
    <property type="entry name" value="GROEL-like_equatorial_sf"/>
</dbReference>
<dbReference type="GO" id="GO:0005524">
    <property type="term" value="F:ATP binding"/>
    <property type="evidence" value="ECO:0007669"/>
    <property type="project" value="UniProtKB-UniRule"/>
</dbReference>
<accession>A0A1I0ERD4</accession>
<dbReference type="Pfam" id="PF12770">
    <property type="entry name" value="CHAT"/>
    <property type="match status" value="1"/>
</dbReference>